<accession>A0A1V4SUB5</accession>
<dbReference type="Pfam" id="PF11907">
    <property type="entry name" value="DUF3427"/>
    <property type="match status" value="1"/>
</dbReference>
<reference evidence="2 3" key="1">
    <citation type="submission" date="2016-02" db="EMBL/GenBank/DDBJ databases">
        <title>Genome sequence of Clostridium thermobutyricum DSM 4928.</title>
        <authorList>
            <person name="Poehlein A."/>
            <person name="Daniel R."/>
        </authorList>
    </citation>
    <scope>NUCLEOTIDE SEQUENCE [LARGE SCALE GENOMIC DNA]</scope>
    <source>
        <strain evidence="2 3">DSM 4928</strain>
    </source>
</reference>
<comment type="caution">
    <text evidence="2">The sequence shown here is derived from an EMBL/GenBank/DDBJ whole genome shotgun (WGS) entry which is preliminary data.</text>
</comment>
<protein>
    <recommendedName>
        <fullName evidence="1">DUF3427 domain-containing protein</fullName>
    </recommendedName>
</protein>
<evidence type="ECO:0000313" key="3">
    <source>
        <dbReference type="Proteomes" id="UP000191448"/>
    </source>
</evidence>
<dbReference type="EMBL" id="LTAY01000065">
    <property type="protein sequence ID" value="OPX46881.1"/>
    <property type="molecule type" value="Genomic_DNA"/>
</dbReference>
<name>A0A1V4SUB5_9CLOT</name>
<dbReference type="Proteomes" id="UP000191448">
    <property type="component" value="Unassembled WGS sequence"/>
</dbReference>
<sequence>MLEWEKSEVALNIGGYKFDKKTNTYPVFINYHKSEGIADTINYEDRFISPSNIIAISKSGRTSSSEDIVTAYNAKDLGINMYLFVRKNKDDKDSKEFYFLGKINTIGKPKDIKMKSSNTKAVEITYQLETPVRDDIYDYITT</sequence>
<dbReference type="AlphaFoldDB" id="A0A1V4SUB5"/>
<evidence type="ECO:0000313" key="2">
    <source>
        <dbReference type="EMBL" id="OPX46881.1"/>
    </source>
</evidence>
<proteinExistence type="predicted"/>
<dbReference type="InterPro" id="IPR021835">
    <property type="entry name" value="DUF3427"/>
</dbReference>
<feature type="domain" description="DUF3427" evidence="1">
    <location>
        <begin position="1"/>
        <end position="140"/>
    </location>
</feature>
<organism evidence="2 3">
    <name type="scientific">Clostridium thermobutyricum DSM 4928</name>
    <dbReference type="NCBI Taxonomy" id="1121339"/>
    <lineage>
        <taxon>Bacteria</taxon>
        <taxon>Bacillati</taxon>
        <taxon>Bacillota</taxon>
        <taxon>Clostridia</taxon>
        <taxon>Eubacteriales</taxon>
        <taxon>Clostridiaceae</taxon>
        <taxon>Clostridium</taxon>
    </lineage>
</organism>
<evidence type="ECO:0000259" key="1">
    <source>
        <dbReference type="Pfam" id="PF11907"/>
    </source>
</evidence>
<gene>
    <name evidence="2" type="ORF">CLTHE_24640</name>
</gene>